<evidence type="ECO:0000256" key="1">
    <source>
        <dbReference type="ARBA" id="ARBA00023002"/>
    </source>
</evidence>
<sequence>MLPEAAPYPTPGAPAGKFVRQPRTLPSVTSYDQLLPLDVPTSLEMEYAPVLGLHGKLMSRIVFGTLFLSKADDPCALLDAVRQTGCNAFDCAAVYGGGECERLLGVWMRERKVPREEVVLITKGGCGGQDKLWAADLHPDNVRSDLINSLTKMGVSYVDLYLLHRDQPSRPIPEIVDMMHTLQQEGRYTAWGVSNWDLSRLREAIAYARANGKAGPVCDSPQISLAVPTRPVWPDTKFADREALEFFAESGVSVLAWEVLGKGFMTGKWDRADAEKAEALHAKIAADPEFARSFGPTGKLAAEWREHQLTTAYCTEENFKRRERVAELAASKGLTMAQVALQYVASLPFNAFVQVGTTSAKHFGENSVGGSIHKLSKEEVRWLETGSDGFVRDGPKLACSRPGKRKQQSPEEFVPPF</sequence>
<dbReference type="Proteomes" id="UP001515480">
    <property type="component" value="Unassembled WGS sequence"/>
</dbReference>
<gene>
    <name evidence="4" type="ORF">AB1Y20_006040</name>
</gene>
<reference evidence="4 5" key="1">
    <citation type="journal article" date="2024" name="Science">
        <title>Giant polyketide synthase enzymes in the biosynthesis of giant marine polyether toxins.</title>
        <authorList>
            <person name="Fallon T.R."/>
            <person name="Shende V.V."/>
            <person name="Wierzbicki I.H."/>
            <person name="Pendleton A.L."/>
            <person name="Watervoot N.F."/>
            <person name="Auber R.P."/>
            <person name="Gonzalez D.J."/>
            <person name="Wisecaver J.H."/>
            <person name="Moore B.S."/>
        </authorList>
    </citation>
    <scope>NUCLEOTIDE SEQUENCE [LARGE SCALE GENOMIC DNA]</scope>
    <source>
        <strain evidence="4 5">12B1</strain>
    </source>
</reference>
<dbReference type="InterPro" id="IPR050523">
    <property type="entry name" value="AKR_Detox_Biosynth"/>
</dbReference>
<evidence type="ECO:0000259" key="3">
    <source>
        <dbReference type="Pfam" id="PF00248"/>
    </source>
</evidence>
<accession>A0AB34J401</accession>
<dbReference type="EMBL" id="JBGBPQ010000014">
    <property type="protein sequence ID" value="KAL1511229.1"/>
    <property type="molecule type" value="Genomic_DNA"/>
</dbReference>
<feature type="domain" description="NADP-dependent oxidoreductase" evidence="3">
    <location>
        <begin position="71"/>
        <end position="381"/>
    </location>
</feature>
<proteinExistence type="predicted"/>
<dbReference type="AlphaFoldDB" id="A0AB34J401"/>
<dbReference type="Gene3D" id="3.20.20.100">
    <property type="entry name" value="NADP-dependent oxidoreductase domain"/>
    <property type="match status" value="1"/>
</dbReference>
<dbReference type="InterPro" id="IPR036812">
    <property type="entry name" value="NAD(P)_OxRdtase_dom_sf"/>
</dbReference>
<dbReference type="InterPro" id="IPR023210">
    <property type="entry name" value="NADP_OxRdtase_dom"/>
</dbReference>
<feature type="region of interest" description="Disordered" evidence="2">
    <location>
        <begin position="393"/>
        <end position="417"/>
    </location>
</feature>
<dbReference type="CDD" id="cd19082">
    <property type="entry name" value="AKR_AKR10A1_2"/>
    <property type="match status" value="1"/>
</dbReference>
<name>A0AB34J401_PRYPA</name>
<keyword evidence="1" id="KW-0560">Oxidoreductase</keyword>
<dbReference type="Pfam" id="PF00248">
    <property type="entry name" value="Aldo_ket_red"/>
    <property type="match status" value="1"/>
</dbReference>
<dbReference type="SUPFAM" id="SSF51430">
    <property type="entry name" value="NAD(P)-linked oxidoreductase"/>
    <property type="match status" value="1"/>
</dbReference>
<organism evidence="4 5">
    <name type="scientific">Prymnesium parvum</name>
    <name type="common">Toxic golden alga</name>
    <dbReference type="NCBI Taxonomy" id="97485"/>
    <lineage>
        <taxon>Eukaryota</taxon>
        <taxon>Haptista</taxon>
        <taxon>Haptophyta</taxon>
        <taxon>Prymnesiophyceae</taxon>
        <taxon>Prymnesiales</taxon>
        <taxon>Prymnesiaceae</taxon>
        <taxon>Prymnesium</taxon>
    </lineage>
</organism>
<evidence type="ECO:0000313" key="4">
    <source>
        <dbReference type="EMBL" id="KAL1511229.1"/>
    </source>
</evidence>
<evidence type="ECO:0000256" key="2">
    <source>
        <dbReference type="SAM" id="MobiDB-lite"/>
    </source>
</evidence>
<protein>
    <recommendedName>
        <fullName evidence="3">NADP-dependent oxidoreductase domain-containing protein</fullName>
    </recommendedName>
</protein>
<dbReference type="GO" id="GO:0005829">
    <property type="term" value="C:cytosol"/>
    <property type="evidence" value="ECO:0007669"/>
    <property type="project" value="TreeGrafter"/>
</dbReference>
<evidence type="ECO:0000313" key="5">
    <source>
        <dbReference type="Proteomes" id="UP001515480"/>
    </source>
</evidence>
<keyword evidence="5" id="KW-1185">Reference proteome</keyword>
<dbReference type="GO" id="GO:0016491">
    <property type="term" value="F:oxidoreductase activity"/>
    <property type="evidence" value="ECO:0007669"/>
    <property type="project" value="UniProtKB-KW"/>
</dbReference>
<dbReference type="PANTHER" id="PTHR43364">
    <property type="entry name" value="NADH-SPECIFIC METHYLGLYOXAL REDUCTASE-RELATED"/>
    <property type="match status" value="1"/>
</dbReference>
<dbReference type="PANTHER" id="PTHR43364:SF4">
    <property type="entry name" value="NAD(P)-LINKED OXIDOREDUCTASE SUPERFAMILY PROTEIN"/>
    <property type="match status" value="1"/>
</dbReference>
<comment type="caution">
    <text evidence="4">The sequence shown here is derived from an EMBL/GenBank/DDBJ whole genome shotgun (WGS) entry which is preliminary data.</text>
</comment>